<name>A0A0M3HLL3_ASCLU</name>
<dbReference type="AlphaFoldDB" id="A0A0M3HLL3"/>
<dbReference type="Proteomes" id="UP000036681">
    <property type="component" value="Unplaced"/>
</dbReference>
<organism evidence="2 3">
    <name type="scientific">Ascaris lumbricoides</name>
    <name type="common">Giant roundworm</name>
    <dbReference type="NCBI Taxonomy" id="6252"/>
    <lineage>
        <taxon>Eukaryota</taxon>
        <taxon>Metazoa</taxon>
        <taxon>Ecdysozoa</taxon>
        <taxon>Nematoda</taxon>
        <taxon>Chromadorea</taxon>
        <taxon>Rhabditida</taxon>
        <taxon>Spirurina</taxon>
        <taxon>Ascaridomorpha</taxon>
        <taxon>Ascaridoidea</taxon>
        <taxon>Ascarididae</taxon>
        <taxon>Ascaris</taxon>
    </lineage>
</organism>
<dbReference type="WBParaSite" id="ALUE_0000240801-mRNA-1">
    <property type="protein sequence ID" value="ALUE_0000240801-mRNA-1"/>
    <property type="gene ID" value="ALUE_0000240801"/>
</dbReference>
<reference evidence="3" key="1">
    <citation type="submission" date="2017-02" db="UniProtKB">
        <authorList>
            <consortium name="WormBaseParasite"/>
        </authorList>
    </citation>
    <scope>IDENTIFICATION</scope>
</reference>
<accession>A0A0M3HLL3</accession>
<feature type="region of interest" description="Disordered" evidence="1">
    <location>
        <begin position="1"/>
        <end position="26"/>
    </location>
</feature>
<evidence type="ECO:0000313" key="3">
    <source>
        <dbReference type="WBParaSite" id="ALUE_0000240801-mRNA-1"/>
    </source>
</evidence>
<sequence length="116" mass="12729">MKREVDVRRNRQSDKSKGVAGRGKGESRDVVVGDYTLFQGISVTSDSSTCVSSSPTVTVNSSLLNSGMGMMPAHTQHVFHTLENQQAVNILYVDETSGHQHTIHYVDMDNDTQMDA</sequence>
<protein>
    <submittedName>
        <fullName evidence="3">Uncharacterized protein</fullName>
    </submittedName>
</protein>
<keyword evidence="2" id="KW-1185">Reference proteome</keyword>
<proteinExistence type="predicted"/>
<evidence type="ECO:0000313" key="2">
    <source>
        <dbReference type="Proteomes" id="UP000036681"/>
    </source>
</evidence>
<evidence type="ECO:0000256" key="1">
    <source>
        <dbReference type="SAM" id="MobiDB-lite"/>
    </source>
</evidence>